<keyword evidence="1" id="KW-0472">Membrane</keyword>
<feature type="domain" description="SGNH" evidence="3">
    <location>
        <begin position="429"/>
        <end position="664"/>
    </location>
</feature>
<dbReference type="InterPro" id="IPR002656">
    <property type="entry name" value="Acyl_transf_3_dom"/>
</dbReference>
<feature type="transmembrane region" description="Helical" evidence="1">
    <location>
        <begin position="154"/>
        <end position="170"/>
    </location>
</feature>
<feature type="transmembrane region" description="Helical" evidence="1">
    <location>
        <begin position="253"/>
        <end position="271"/>
    </location>
</feature>
<evidence type="ECO:0000313" key="5">
    <source>
        <dbReference type="Proteomes" id="UP000194137"/>
    </source>
</evidence>
<dbReference type="EMBL" id="CP021112">
    <property type="protein sequence ID" value="ARP98630.1"/>
    <property type="molecule type" value="Genomic_DNA"/>
</dbReference>
<feature type="transmembrane region" description="Helical" evidence="1">
    <location>
        <begin position="200"/>
        <end position="222"/>
    </location>
</feature>
<protein>
    <recommendedName>
        <fullName evidence="6">Acyltransferase</fullName>
    </recommendedName>
</protein>
<evidence type="ECO:0008006" key="6">
    <source>
        <dbReference type="Google" id="ProtNLM"/>
    </source>
</evidence>
<sequence length="675" mass="73641">MGCPLPFAPASKIDTFRTDIEGLRALAILPILLFHLDPSWAPGGFAGVDIFFVISGYLISGQILKAEAGKFQFLSFYWRRIRRLFPALAVTVAITLAVSWRLLTPGDFKALAWSSIASLLGVANIHFLLSVDYFNESSLLHPLLHVWSLSVEEQFYLIWPAFLILLAAGGKKTLTRGVISLGLLSLAASALFTGRAPYLAFYMMPFRIFEFAIGAAVFLLAARPSRPQSMVYGLIGAALLIAAIVLFDVRTPWPAANALLPCLATALLLIAGHDGFWHKTLSAQPLRLLGRISYSVYLVHWPLIVLYRTWIVVPPTLSELLGLLIVSILLGALLYIFVERFYRVSNEPKISWLFVGSIGMRSIGARLEAFVTQRQAALFASFLVVPALTLCISGIVIARNGFPDRMSRDRVQKAAGELSFAGDLCSSARSRCTFGDPASQKIVYLVGDSHALNLVYGLDRLFKEAGIRGIAIYDHGCLFLRGTQRFQRGVPDRTCARNVADAFNQLARDRHPVIFAGNYGGYNREIGLAGSGEPFEGSGRDYIAWIETHLRDSLEALGADERPVVIVSSAYNTGIDTAKCAAQFGDADPKCVPQSLESARNKTAAIDAMIVNVGASVPGLTILDPKISFCDSTHCVVRDNGLPFFRDNAHLTNEGSAFLIGRLKPALLSALLAKQ</sequence>
<dbReference type="GO" id="GO:0016747">
    <property type="term" value="F:acyltransferase activity, transferring groups other than amino-acyl groups"/>
    <property type="evidence" value="ECO:0007669"/>
    <property type="project" value="InterPro"/>
</dbReference>
<dbReference type="PANTHER" id="PTHR23028:SF53">
    <property type="entry name" value="ACYL_TRANSF_3 DOMAIN-CONTAINING PROTEIN"/>
    <property type="match status" value="1"/>
</dbReference>
<name>A0A1W6ZNB2_9HYPH</name>
<feature type="transmembrane region" description="Helical" evidence="1">
    <location>
        <begin position="292"/>
        <end position="311"/>
    </location>
</feature>
<feature type="transmembrane region" description="Helical" evidence="1">
    <location>
        <begin position="177"/>
        <end position="194"/>
    </location>
</feature>
<keyword evidence="1" id="KW-1133">Transmembrane helix</keyword>
<dbReference type="Pfam" id="PF19040">
    <property type="entry name" value="SGNH"/>
    <property type="match status" value="1"/>
</dbReference>
<reference evidence="4 5" key="1">
    <citation type="submission" date="2017-05" db="EMBL/GenBank/DDBJ databases">
        <title>Full genome sequence of Pseudorhodoplanes sinuspersici.</title>
        <authorList>
            <person name="Dastgheib S.M.M."/>
            <person name="Shavandi M."/>
            <person name="Tirandaz H."/>
        </authorList>
    </citation>
    <scope>NUCLEOTIDE SEQUENCE [LARGE SCALE GENOMIC DNA]</scope>
    <source>
        <strain evidence="4 5">RIPI110</strain>
    </source>
</reference>
<evidence type="ECO:0000259" key="2">
    <source>
        <dbReference type="Pfam" id="PF01757"/>
    </source>
</evidence>
<evidence type="ECO:0000256" key="1">
    <source>
        <dbReference type="SAM" id="Phobius"/>
    </source>
</evidence>
<accession>A0A1W6ZNB2</accession>
<dbReference type="Pfam" id="PF01757">
    <property type="entry name" value="Acyl_transf_3"/>
    <property type="match status" value="1"/>
</dbReference>
<dbReference type="Proteomes" id="UP000194137">
    <property type="component" value="Chromosome"/>
</dbReference>
<feature type="transmembrane region" description="Helical" evidence="1">
    <location>
        <begin position="43"/>
        <end position="64"/>
    </location>
</feature>
<dbReference type="GO" id="GO:0009103">
    <property type="term" value="P:lipopolysaccharide biosynthetic process"/>
    <property type="evidence" value="ECO:0007669"/>
    <property type="project" value="TreeGrafter"/>
</dbReference>
<keyword evidence="5" id="KW-1185">Reference proteome</keyword>
<feature type="transmembrane region" description="Helical" evidence="1">
    <location>
        <begin position="317"/>
        <end position="338"/>
    </location>
</feature>
<organism evidence="4 5">
    <name type="scientific">Pseudorhodoplanes sinuspersici</name>
    <dbReference type="NCBI Taxonomy" id="1235591"/>
    <lineage>
        <taxon>Bacteria</taxon>
        <taxon>Pseudomonadati</taxon>
        <taxon>Pseudomonadota</taxon>
        <taxon>Alphaproteobacteria</taxon>
        <taxon>Hyphomicrobiales</taxon>
        <taxon>Pseudorhodoplanes</taxon>
    </lineage>
</organism>
<dbReference type="PANTHER" id="PTHR23028">
    <property type="entry name" value="ACETYLTRANSFERASE"/>
    <property type="match status" value="1"/>
</dbReference>
<evidence type="ECO:0000259" key="3">
    <source>
        <dbReference type="Pfam" id="PF19040"/>
    </source>
</evidence>
<proteinExistence type="predicted"/>
<dbReference type="InterPro" id="IPR050879">
    <property type="entry name" value="Acyltransferase_3"/>
</dbReference>
<feature type="transmembrane region" description="Helical" evidence="1">
    <location>
        <begin position="377"/>
        <end position="398"/>
    </location>
</feature>
<dbReference type="GO" id="GO:0016020">
    <property type="term" value="C:membrane"/>
    <property type="evidence" value="ECO:0007669"/>
    <property type="project" value="TreeGrafter"/>
</dbReference>
<feature type="domain" description="Acyltransferase 3" evidence="2">
    <location>
        <begin position="19"/>
        <end position="335"/>
    </location>
</feature>
<dbReference type="STRING" id="1235591.CAK95_05700"/>
<feature type="transmembrane region" description="Helical" evidence="1">
    <location>
        <begin position="229"/>
        <end position="247"/>
    </location>
</feature>
<evidence type="ECO:0000313" key="4">
    <source>
        <dbReference type="EMBL" id="ARP98630.1"/>
    </source>
</evidence>
<gene>
    <name evidence="4" type="ORF">CAK95_05700</name>
</gene>
<dbReference type="KEGG" id="psin:CAK95_05700"/>
<keyword evidence="1" id="KW-0812">Transmembrane</keyword>
<feature type="transmembrane region" description="Helical" evidence="1">
    <location>
        <begin position="84"/>
        <end position="103"/>
    </location>
</feature>
<dbReference type="AlphaFoldDB" id="A0A1W6ZNB2"/>
<dbReference type="InterPro" id="IPR043968">
    <property type="entry name" value="SGNH"/>
</dbReference>